<dbReference type="Pfam" id="PF01423">
    <property type="entry name" value="LSM"/>
    <property type="match status" value="1"/>
</dbReference>
<reference evidence="3" key="1">
    <citation type="journal article" date="2018" name="Nat. Microbiol.">
        <title>Leveraging single-cell genomics to expand the fungal tree of life.</title>
        <authorList>
            <person name="Ahrendt S.R."/>
            <person name="Quandt C.A."/>
            <person name="Ciobanu D."/>
            <person name="Clum A."/>
            <person name="Salamov A."/>
            <person name="Andreopoulos B."/>
            <person name="Cheng J.F."/>
            <person name="Woyke T."/>
            <person name="Pelin A."/>
            <person name="Henrissat B."/>
            <person name="Reynolds N.K."/>
            <person name="Benny G.L."/>
            <person name="Smith M.E."/>
            <person name="James T.Y."/>
            <person name="Grigoriev I.V."/>
        </authorList>
    </citation>
    <scope>NUCLEOTIDE SEQUENCE [LARGE SCALE GENOMIC DNA]</scope>
    <source>
        <strain evidence="3">RSA 1356</strain>
    </source>
</reference>
<evidence type="ECO:0000259" key="1">
    <source>
        <dbReference type="SMART" id="SM00651"/>
    </source>
</evidence>
<name>A0A4P9XPN1_9FUNG</name>
<evidence type="ECO:0000313" key="2">
    <source>
        <dbReference type="EMBL" id="RKP07956.1"/>
    </source>
</evidence>
<dbReference type="PANTHER" id="PTHR10701:SF5">
    <property type="entry name" value="N-ALPHA-ACETYLTRANSFERASE 38, NATC AUXILIARY SUBUNIT"/>
    <property type="match status" value="1"/>
</dbReference>
<keyword evidence="3" id="KW-1185">Reference proteome</keyword>
<dbReference type="PANTHER" id="PTHR10701">
    <property type="entry name" value="SMALL NUCLEAR RIBONUCLEOPROTEIN-ASSOCIATED PROTEIN B AND N"/>
    <property type="match status" value="1"/>
</dbReference>
<protein>
    <recommendedName>
        <fullName evidence="1">Sm domain-containing protein</fullName>
    </recommendedName>
</protein>
<dbReference type="SMART" id="SM00651">
    <property type="entry name" value="Sm"/>
    <property type="match status" value="1"/>
</dbReference>
<dbReference type="Gene3D" id="2.30.30.100">
    <property type="match status" value="1"/>
</dbReference>
<dbReference type="InterPro" id="IPR050914">
    <property type="entry name" value="snRNP_SmB/NAA38-like"/>
</dbReference>
<dbReference type="GO" id="GO:0031417">
    <property type="term" value="C:NatC complex"/>
    <property type="evidence" value="ECO:0007669"/>
    <property type="project" value="InterPro"/>
</dbReference>
<dbReference type="InterPro" id="IPR001163">
    <property type="entry name" value="Sm_dom_euk/arc"/>
</dbReference>
<dbReference type="OrthoDB" id="368909at2759"/>
<dbReference type="STRING" id="78915.A0A4P9XPN1"/>
<dbReference type="SUPFAM" id="SSF50182">
    <property type="entry name" value="Sm-like ribonucleoproteins"/>
    <property type="match status" value="1"/>
</dbReference>
<proteinExistence type="predicted"/>
<organism evidence="2 3">
    <name type="scientific">Thamnocephalis sphaerospora</name>
    <dbReference type="NCBI Taxonomy" id="78915"/>
    <lineage>
        <taxon>Eukaryota</taxon>
        <taxon>Fungi</taxon>
        <taxon>Fungi incertae sedis</taxon>
        <taxon>Zoopagomycota</taxon>
        <taxon>Zoopagomycotina</taxon>
        <taxon>Zoopagomycetes</taxon>
        <taxon>Zoopagales</taxon>
        <taxon>Sigmoideomycetaceae</taxon>
        <taxon>Thamnocephalis</taxon>
    </lineage>
</organism>
<sequence>MDRENIARLKNCLNRRCRATSSDGRQFLGQFVCVDTERNVVINNAEERAHGRCRFVGLVMIPGAHLCRFEVEHAALLDPASPPTDHASMYL</sequence>
<dbReference type="EMBL" id="KZ992654">
    <property type="protein sequence ID" value="RKP07956.1"/>
    <property type="molecule type" value="Genomic_DNA"/>
</dbReference>
<dbReference type="Proteomes" id="UP000271241">
    <property type="component" value="Unassembled WGS sequence"/>
</dbReference>
<dbReference type="AlphaFoldDB" id="A0A4P9XPN1"/>
<gene>
    <name evidence="2" type="ORF">THASP1DRAFT_30233</name>
</gene>
<accession>A0A4P9XPN1</accession>
<dbReference type="CDD" id="cd06168">
    <property type="entry name" value="LSMD1"/>
    <property type="match status" value="1"/>
</dbReference>
<dbReference type="InterPro" id="IPR010920">
    <property type="entry name" value="LSM_dom_sf"/>
</dbReference>
<dbReference type="InterPro" id="IPR034110">
    <property type="entry name" value="LSMD1_Sm"/>
</dbReference>
<evidence type="ECO:0000313" key="3">
    <source>
        <dbReference type="Proteomes" id="UP000271241"/>
    </source>
</evidence>
<feature type="domain" description="Sm" evidence="1">
    <location>
        <begin position="7"/>
        <end position="71"/>
    </location>
</feature>